<organism evidence="1 2">
    <name type="scientific">Leptobacterium flavescens</name>
    <dbReference type="NCBI Taxonomy" id="472055"/>
    <lineage>
        <taxon>Bacteria</taxon>
        <taxon>Pseudomonadati</taxon>
        <taxon>Bacteroidota</taxon>
        <taxon>Flavobacteriia</taxon>
        <taxon>Flavobacteriales</taxon>
        <taxon>Flavobacteriaceae</taxon>
        <taxon>Leptobacterium</taxon>
    </lineage>
</organism>
<comment type="caution">
    <text evidence="1">The sequence shown here is derived from an EMBL/GenBank/DDBJ whole genome shotgun (WGS) entry which is preliminary data.</text>
</comment>
<evidence type="ECO:0008006" key="3">
    <source>
        <dbReference type="Google" id="ProtNLM"/>
    </source>
</evidence>
<sequence>MNRYYLLLLLVTVNYFSSFTAYSYVQDKKNNVYEIPFEYVGGLMVIKAKVNGVEGRFIFDNGATHSCFNKEFAERSKVSFRKRVRITDGNNNRTYVRTARVKQIEISEFSFSKASAYLIDTKKFFPCDPVDGIIGASIINIVNWKIDFKQQKMFISLKPFSEEGKRIKTNISSNNSTIINFRVDGTLLRTKVDTGFSGELKVNILRKGSLLRSSEIEKKVGISSLSVTGLGNIDTTYTIHRNKKLKYSGGELSVAPKIIFTRYLKYEARIGLEYFKKYNLIINSLKREYILSNPEETDPELETSYGVRIYPVEGKFKIIQIRSGEPFSGALNLMDEISFIDKKPADRFDDWCQLKEYLRQKTDKKESLFIRLGNRDKDVEIPYKKVTLQSFN</sequence>
<dbReference type="CDD" id="cd05483">
    <property type="entry name" value="retropepsin_like_bacteria"/>
    <property type="match status" value="1"/>
</dbReference>
<name>A0A6P0URA3_9FLAO</name>
<keyword evidence="2" id="KW-1185">Reference proteome</keyword>
<evidence type="ECO:0000313" key="2">
    <source>
        <dbReference type="Proteomes" id="UP000468581"/>
    </source>
</evidence>
<accession>A0A6P0URA3</accession>
<dbReference type="RefSeq" id="WP_163608711.1">
    <property type="nucleotide sequence ID" value="NZ_JAABOO010000004.1"/>
</dbReference>
<dbReference type="SUPFAM" id="SSF50630">
    <property type="entry name" value="Acid proteases"/>
    <property type="match status" value="1"/>
</dbReference>
<proteinExistence type="predicted"/>
<evidence type="ECO:0000313" key="1">
    <source>
        <dbReference type="EMBL" id="NER15437.1"/>
    </source>
</evidence>
<reference evidence="1 2" key="1">
    <citation type="submission" date="2020-01" db="EMBL/GenBank/DDBJ databases">
        <title>Leptobacterium flavescens.</title>
        <authorList>
            <person name="Wang G."/>
        </authorList>
    </citation>
    <scope>NUCLEOTIDE SEQUENCE [LARGE SCALE GENOMIC DNA]</scope>
    <source>
        <strain evidence="1 2">KCTC 22160</strain>
    </source>
</reference>
<dbReference type="Pfam" id="PF13650">
    <property type="entry name" value="Asp_protease_2"/>
    <property type="match status" value="1"/>
</dbReference>
<protein>
    <recommendedName>
        <fullName evidence="3">PDZ domain-containing protein</fullName>
    </recommendedName>
</protein>
<dbReference type="Proteomes" id="UP000468581">
    <property type="component" value="Unassembled WGS sequence"/>
</dbReference>
<dbReference type="InterPro" id="IPR021109">
    <property type="entry name" value="Peptidase_aspartic_dom_sf"/>
</dbReference>
<gene>
    <name evidence="1" type="ORF">GWK08_18430</name>
</gene>
<dbReference type="Gene3D" id="2.40.70.10">
    <property type="entry name" value="Acid Proteases"/>
    <property type="match status" value="1"/>
</dbReference>
<dbReference type="EMBL" id="JAABOO010000004">
    <property type="protein sequence ID" value="NER15437.1"/>
    <property type="molecule type" value="Genomic_DNA"/>
</dbReference>
<dbReference type="AlphaFoldDB" id="A0A6P0URA3"/>
<dbReference type="InterPro" id="IPR034122">
    <property type="entry name" value="Retropepsin-like_bacterial"/>
</dbReference>